<proteinExistence type="predicted"/>
<dbReference type="AlphaFoldDB" id="A0A0F0LNI2"/>
<reference evidence="1 2" key="1">
    <citation type="submission" date="2015-02" db="EMBL/GenBank/DDBJ databases">
        <title>Draft genome sequences of ten Microbacterium spp. with emphasis on heavy metal contaminated environments.</title>
        <authorList>
            <person name="Corretto E."/>
        </authorList>
    </citation>
    <scope>NUCLEOTIDE SEQUENCE [LARGE SCALE GENOMIC DNA]</scope>
    <source>
        <strain evidence="1 2">BEL4b</strain>
    </source>
</reference>
<gene>
    <name evidence="1" type="ORF">RS83_00164</name>
</gene>
<protein>
    <recommendedName>
        <fullName evidence="3">Alpha/beta hydrolase family protein</fullName>
    </recommendedName>
</protein>
<dbReference type="PATRIC" id="fig|82380.11.peg.171"/>
<comment type="caution">
    <text evidence="1">The sequence shown here is derived from an EMBL/GenBank/DDBJ whole genome shotgun (WGS) entry which is preliminary data.</text>
</comment>
<organism evidence="1 2">
    <name type="scientific">Microbacterium oxydans</name>
    <dbReference type="NCBI Taxonomy" id="82380"/>
    <lineage>
        <taxon>Bacteria</taxon>
        <taxon>Bacillati</taxon>
        <taxon>Actinomycetota</taxon>
        <taxon>Actinomycetes</taxon>
        <taxon>Micrococcales</taxon>
        <taxon>Microbacteriaceae</taxon>
        <taxon>Microbacterium</taxon>
    </lineage>
</organism>
<dbReference type="EMBL" id="JYIW01000012">
    <property type="protein sequence ID" value="KJL33116.1"/>
    <property type="molecule type" value="Genomic_DNA"/>
</dbReference>
<accession>A0A0F0LNI2</accession>
<dbReference type="Gene3D" id="3.40.50.1820">
    <property type="entry name" value="alpha/beta hydrolase"/>
    <property type="match status" value="1"/>
</dbReference>
<evidence type="ECO:0000313" key="2">
    <source>
        <dbReference type="Proteomes" id="UP000033640"/>
    </source>
</evidence>
<name>A0A0F0LNI2_9MICO</name>
<dbReference type="SUPFAM" id="SSF53474">
    <property type="entry name" value="alpha/beta-Hydrolases"/>
    <property type="match status" value="1"/>
</dbReference>
<dbReference type="Proteomes" id="UP000033640">
    <property type="component" value="Unassembled WGS sequence"/>
</dbReference>
<evidence type="ECO:0000313" key="1">
    <source>
        <dbReference type="EMBL" id="KJL33116.1"/>
    </source>
</evidence>
<sequence length="615" mass="65089">MSSKPILLFLHGVGTGDPDDIWRTQLSAALSTIGHPGLDDTDVIAPKYAHLLTGSDAKEPLPPRTVAGLSGEEARTNRREFERRISAVEFRLGRETMGAGYIGGDAIVDFAVGIPFFEQARNYLQNPSIRAAVLHRILNDVPESGELVIVGHSLGSVIAADVLTRLPIGIRVVGMVTIGSPLASATFGVDKLRDTLREPPKNLNWWVSFWDGLDPVAARRGVSSAFPWMIDFQVPTVTLSPLAAHQAANYLNRDDVAEAVGFALFGSKSREIAPSERSLDLPLNAAETIALLALRLSHLINAELDGEVQHRHAGAIRAVQSKAIAALTAHRAESDQPLPSAIARLSVDLSDADSVAAVPPPLTHLTKEEAVVPLIVLAAENIILPFEIAVDPKKRQSAIENLTAELGLTTRFGKDLFSAAKEARDKLAGTSNTNLWIKWGAVSVGAVAVIIATGGLALAAAPGVAGAAAITSALAAFGPGGMIGGLLSAGALVTAGGGGIAFGLASPGTSPEALEEVIARQVSAEFLRKRQRLESDPGVWRDLAQTEISVRRELERLDEFSDPSALSIKDLKRKLTTVERALAALAEAGLAPRTAPADADEEKRIERGAWLRLGR</sequence>
<evidence type="ECO:0008006" key="3">
    <source>
        <dbReference type="Google" id="ProtNLM"/>
    </source>
</evidence>
<dbReference type="InterPro" id="IPR029058">
    <property type="entry name" value="AB_hydrolase_fold"/>
</dbReference>